<dbReference type="EMBL" id="KI964278">
    <property type="protein sequence ID" value="EUC39690.1"/>
    <property type="molecule type" value="Genomic_DNA"/>
</dbReference>
<protein>
    <submittedName>
        <fullName evidence="1">Uncharacterized protein</fullName>
    </submittedName>
</protein>
<dbReference type="GeneID" id="19124866"/>
<gene>
    <name evidence="1" type="ORF">COCMIDRAFT_61618</name>
</gene>
<feature type="non-terminal residue" evidence="1">
    <location>
        <position position="1"/>
    </location>
</feature>
<proteinExistence type="predicted"/>
<dbReference type="KEGG" id="bor:COCMIDRAFT_61618"/>
<dbReference type="HOGENOM" id="CLU_1207286_0_0_1"/>
<evidence type="ECO:0000313" key="2">
    <source>
        <dbReference type="Proteomes" id="UP000054032"/>
    </source>
</evidence>
<dbReference type="eggNOG" id="ENOG502RNPP">
    <property type="taxonomic scope" value="Eukaryota"/>
</dbReference>
<name>W6YQ07_COCMI</name>
<dbReference type="AlphaFoldDB" id="W6YQ07"/>
<accession>W6YQ07</accession>
<dbReference type="OrthoDB" id="5069333at2759"/>
<keyword evidence="2" id="KW-1185">Reference proteome</keyword>
<reference evidence="1 2" key="1">
    <citation type="journal article" date="2013" name="PLoS Genet.">
        <title>Comparative genome structure, secondary metabolite, and effector coding capacity across Cochliobolus pathogens.</title>
        <authorList>
            <person name="Condon B.J."/>
            <person name="Leng Y."/>
            <person name="Wu D."/>
            <person name="Bushley K.E."/>
            <person name="Ohm R.A."/>
            <person name="Otillar R."/>
            <person name="Martin J."/>
            <person name="Schackwitz W."/>
            <person name="Grimwood J."/>
            <person name="MohdZainudin N."/>
            <person name="Xue C."/>
            <person name="Wang R."/>
            <person name="Manning V.A."/>
            <person name="Dhillon B."/>
            <person name="Tu Z.J."/>
            <person name="Steffenson B.J."/>
            <person name="Salamov A."/>
            <person name="Sun H."/>
            <person name="Lowry S."/>
            <person name="LaButti K."/>
            <person name="Han J."/>
            <person name="Copeland A."/>
            <person name="Lindquist E."/>
            <person name="Barry K."/>
            <person name="Schmutz J."/>
            <person name="Baker S.E."/>
            <person name="Ciuffetti L.M."/>
            <person name="Grigoriev I.V."/>
            <person name="Zhong S."/>
            <person name="Turgeon B.G."/>
        </authorList>
    </citation>
    <scope>NUCLEOTIDE SEQUENCE [LARGE SCALE GENOMIC DNA]</scope>
    <source>
        <strain evidence="1 2">ATCC 44560</strain>
    </source>
</reference>
<dbReference type="STRING" id="930090.W6YQ07"/>
<evidence type="ECO:0000313" key="1">
    <source>
        <dbReference type="EMBL" id="EUC39690.1"/>
    </source>
</evidence>
<dbReference type="RefSeq" id="XP_007693793.1">
    <property type="nucleotide sequence ID" value="XM_007695603.1"/>
</dbReference>
<dbReference type="Proteomes" id="UP000054032">
    <property type="component" value="Unassembled WGS sequence"/>
</dbReference>
<organism evidence="1 2">
    <name type="scientific">Bipolaris oryzae ATCC 44560</name>
    <dbReference type="NCBI Taxonomy" id="930090"/>
    <lineage>
        <taxon>Eukaryota</taxon>
        <taxon>Fungi</taxon>
        <taxon>Dikarya</taxon>
        <taxon>Ascomycota</taxon>
        <taxon>Pezizomycotina</taxon>
        <taxon>Dothideomycetes</taxon>
        <taxon>Pleosporomycetidae</taxon>
        <taxon>Pleosporales</taxon>
        <taxon>Pleosporineae</taxon>
        <taxon>Pleosporaceae</taxon>
        <taxon>Bipolaris</taxon>
    </lineage>
</organism>
<feature type="non-terminal residue" evidence="1">
    <location>
        <position position="230"/>
    </location>
</feature>
<sequence length="230" mass="25454">LEPVAGTNLGFDMISFPQTSLAEFTTSIPQEDSSAWAFDSIFGPLQHIGEPNEQYKLSFDNLSEGSDSSPTNMDVSISNANEDCLVDRISMSEACFCSTTLLQQLADFVLCCTRCGPRYSSALIICYGIDEISISFGMGTLWGEVSSDRLPIGNAVARDEFNLRFGSYSVKDTDRRALLRVLALKRLNEMQRVIGRLHQIIQQAFIVKSPHHAICADMVSELARNIQARI</sequence>